<evidence type="ECO:0000256" key="7">
    <source>
        <dbReference type="ARBA" id="ARBA00022801"/>
    </source>
</evidence>
<protein>
    <recommendedName>
        <fullName evidence="4">Undecaprenyl-diphosphatase</fullName>
        <ecNumber evidence="3">3.6.1.27</ecNumber>
    </recommendedName>
    <alternativeName>
        <fullName evidence="10">Undecaprenyl pyrophosphate phosphatase</fullName>
    </alternativeName>
</protein>
<evidence type="ECO:0000256" key="10">
    <source>
        <dbReference type="ARBA" id="ARBA00032707"/>
    </source>
</evidence>
<keyword evidence="7 13" id="KW-0378">Hydrolase</keyword>
<comment type="subcellular location">
    <subcellularLocation>
        <location evidence="1">Cell membrane</location>
        <topology evidence="1">Multi-pass membrane protein</topology>
    </subcellularLocation>
</comment>
<feature type="transmembrane region" description="Helical" evidence="12">
    <location>
        <begin position="91"/>
        <end position="115"/>
    </location>
</feature>
<organism evidence="13">
    <name type="scientific">bioreactor metagenome</name>
    <dbReference type="NCBI Taxonomy" id="1076179"/>
    <lineage>
        <taxon>unclassified sequences</taxon>
        <taxon>metagenomes</taxon>
        <taxon>ecological metagenomes</taxon>
    </lineage>
</organism>
<dbReference type="GO" id="GO:0005886">
    <property type="term" value="C:plasma membrane"/>
    <property type="evidence" value="ECO:0007669"/>
    <property type="project" value="UniProtKB-SubCell"/>
</dbReference>
<proteinExistence type="inferred from homology"/>
<evidence type="ECO:0000256" key="4">
    <source>
        <dbReference type="ARBA" id="ARBA00021581"/>
    </source>
</evidence>
<keyword evidence="8 12" id="KW-1133">Transmembrane helix</keyword>
<comment type="catalytic activity">
    <reaction evidence="11">
        <text>di-trans,octa-cis-undecaprenyl diphosphate + H2O = di-trans,octa-cis-undecaprenyl phosphate + phosphate + H(+)</text>
        <dbReference type="Rhea" id="RHEA:28094"/>
        <dbReference type="ChEBI" id="CHEBI:15377"/>
        <dbReference type="ChEBI" id="CHEBI:15378"/>
        <dbReference type="ChEBI" id="CHEBI:43474"/>
        <dbReference type="ChEBI" id="CHEBI:58405"/>
        <dbReference type="ChEBI" id="CHEBI:60392"/>
        <dbReference type="EC" id="3.6.1.27"/>
    </reaction>
</comment>
<dbReference type="GO" id="GO:0050380">
    <property type="term" value="F:undecaprenyl-diphosphatase activity"/>
    <property type="evidence" value="ECO:0007669"/>
    <property type="project" value="UniProtKB-EC"/>
</dbReference>
<feature type="transmembrane region" description="Helical" evidence="12">
    <location>
        <begin position="29"/>
        <end position="52"/>
    </location>
</feature>
<evidence type="ECO:0000256" key="11">
    <source>
        <dbReference type="ARBA" id="ARBA00047594"/>
    </source>
</evidence>
<sequence length="144" mass="15898">MEKGRWGTREKKVNRLEEISYRDALKLGLFQMLALVPGTSRSGSTILGGIIIGIERSVVAQFSFFMAIPIMAGASLLKLIKLGFSYTKAEYYLIAVGFVSSFIVSLVCIKALIAYVRKHDFSVFGFYRVALAVVVVIYFIGVGI</sequence>
<keyword evidence="5" id="KW-1003">Cell membrane</keyword>
<accession>A0A645ACK6</accession>
<evidence type="ECO:0000256" key="3">
    <source>
        <dbReference type="ARBA" id="ARBA00012374"/>
    </source>
</evidence>
<evidence type="ECO:0000313" key="13">
    <source>
        <dbReference type="EMBL" id="MPM50932.1"/>
    </source>
</evidence>
<keyword evidence="6 12" id="KW-0812">Transmembrane</keyword>
<name>A0A645ACK6_9ZZZZ</name>
<evidence type="ECO:0000256" key="6">
    <source>
        <dbReference type="ARBA" id="ARBA00022692"/>
    </source>
</evidence>
<evidence type="ECO:0000256" key="8">
    <source>
        <dbReference type="ARBA" id="ARBA00022989"/>
    </source>
</evidence>
<dbReference type="InterPro" id="IPR003824">
    <property type="entry name" value="UppP"/>
</dbReference>
<dbReference type="PANTHER" id="PTHR30622">
    <property type="entry name" value="UNDECAPRENYL-DIPHOSPHATASE"/>
    <property type="match status" value="1"/>
</dbReference>
<reference evidence="13" key="1">
    <citation type="submission" date="2019-08" db="EMBL/GenBank/DDBJ databases">
        <authorList>
            <person name="Kucharzyk K."/>
            <person name="Murdoch R.W."/>
            <person name="Higgins S."/>
            <person name="Loffler F."/>
        </authorList>
    </citation>
    <scope>NUCLEOTIDE SEQUENCE</scope>
</reference>
<feature type="transmembrane region" description="Helical" evidence="12">
    <location>
        <begin position="58"/>
        <end position="79"/>
    </location>
</feature>
<dbReference type="Pfam" id="PF02673">
    <property type="entry name" value="BacA"/>
    <property type="match status" value="1"/>
</dbReference>
<dbReference type="AlphaFoldDB" id="A0A645ACK6"/>
<evidence type="ECO:0000256" key="5">
    <source>
        <dbReference type="ARBA" id="ARBA00022475"/>
    </source>
</evidence>
<evidence type="ECO:0000256" key="1">
    <source>
        <dbReference type="ARBA" id="ARBA00004651"/>
    </source>
</evidence>
<comment type="similarity">
    <text evidence="2">Belongs to the UppP family.</text>
</comment>
<keyword evidence="9 12" id="KW-0472">Membrane</keyword>
<feature type="transmembrane region" description="Helical" evidence="12">
    <location>
        <begin position="121"/>
        <end position="141"/>
    </location>
</feature>
<dbReference type="EMBL" id="VSSQ01013188">
    <property type="protein sequence ID" value="MPM50932.1"/>
    <property type="molecule type" value="Genomic_DNA"/>
</dbReference>
<evidence type="ECO:0000256" key="9">
    <source>
        <dbReference type="ARBA" id="ARBA00023136"/>
    </source>
</evidence>
<evidence type="ECO:0000256" key="2">
    <source>
        <dbReference type="ARBA" id="ARBA00010621"/>
    </source>
</evidence>
<dbReference type="EC" id="3.6.1.27" evidence="3"/>
<evidence type="ECO:0000256" key="12">
    <source>
        <dbReference type="SAM" id="Phobius"/>
    </source>
</evidence>
<gene>
    <name evidence="13" type="primary">uppP_31</name>
    <name evidence="13" type="ORF">SDC9_97678</name>
</gene>
<comment type="caution">
    <text evidence="13">The sequence shown here is derived from an EMBL/GenBank/DDBJ whole genome shotgun (WGS) entry which is preliminary data.</text>
</comment>
<dbReference type="PANTHER" id="PTHR30622:SF3">
    <property type="entry name" value="UNDECAPRENYL-DIPHOSPHATASE"/>
    <property type="match status" value="1"/>
</dbReference>